<protein>
    <submittedName>
        <fullName evidence="1">Uncharacterized protein</fullName>
    </submittedName>
</protein>
<feature type="non-terminal residue" evidence="1">
    <location>
        <position position="94"/>
    </location>
</feature>
<dbReference type="Gene3D" id="3.30.450.40">
    <property type="match status" value="1"/>
</dbReference>
<gene>
    <name evidence="1" type="ORF">AVDCRST_MAG60-2266</name>
</gene>
<dbReference type="SUPFAM" id="SSF55781">
    <property type="entry name" value="GAF domain-like"/>
    <property type="match status" value="1"/>
</dbReference>
<organism evidence="1">
    <name type="scientific">uncultured Nocardioides sp</name>
    <dbReference type="NCBI Taxonomy" id="198441"/>
    <lineage>
        <taxon>Bacteria</taxon>
        <taxon>Bacillati</taxon>
        <taxon>Actinomycetota</taxon>
        <taxon>Actinomycetes</taxon>
        <taxon>Propionibacteriales</taxon>
        <taxon>Nocardioidaceae</taxon>
        <taxon>Nocardioides</taxon>
        <taxon>environmental samples</taxon>
    </lineage>
</organism>
<dbReference type="EMBL" id="CADCUN010000239">
    <property type="protein sequence ID" value="CAA9403811.1"/>
    <property type="molecule type" value="Genomic_DNA"/>
</dbReference>
<accession>A0A6J4P1I5</accession>
<name>A0A6J4P1I5_9ACTN</name>
<reference evidence="1" key="1">
    <citation type="submission" date="2020-02" db="EMBL/GenBank/DDBJ databases">
        <authorList>
            <person name="Meier V. D."/>
        </authorList>
    </citation>
    <scope>NUCLEOTIDE SEQUENCE</scope>
    <source>
        <strain evidence="1">AVDCRST_MAG60</strain>
    </source>
</reference>
<dbReference type="InterPro" id="IPR029016">
    <property type="entry name" value="GAF-like_dom_sf"/>
</dbReference>
<evidence type="ECO:0000313" key="1">
    <source>
        <dbReference type="EMBL" id="CAA9403811.1"/>
    </source>
</evidence>
<proteinExistence type="predicted"/>
<sequence>MHVSAPFLAEDSRFPSYGPLAAAAGIQAQAGIRLYDSPASNGALNLYSSEPGVFEDLASLGQLFAHQAALALSYARQVEQLQEAVETRQVIGRA</sequence>
<dbReference type="AlphaFoldDB" id="A0A6J4P1I5"/>